<evidence type="ECO:0000313" key="1">
    <source>
        <dbReference type="EMBL" id="PSB20547.1"/>
    </source>
</evidence>
<sequence length="74" mass="8335">MKTRPYRSRGALYYKFAWGIGSAIKQNIHIPGGCTDSPISTARREMVDHWIELGHSPGQIVGAIGKWRRKPTLN</sequence>
<accession>A0A2T1DJ83</accession>
<proteinExistence type="predicted"/>
<comment type="caution">
    <text evidence="1">The sequence shown here is derived from an EMBL/GenBank/DDBJ whole genome shotgun (WGS) entry which is preliminary data.</text>
</comment>
<dbReference type="EMBL" id="PVWG01000005">
    <property type="protein sequence ID" value="PSB20547.1"/>
    <property type="molecule type" value="Genomic_DNA"/>
</dbReference>
<evidence type="ECO:0008006" key="3">
    <source>
        <dbReference type="Google" id="ProtNLM"/>
    </source>
</evidence>
<protein>
    <recommendedName>
        <fullName evidence="3">Integrase</fullName>
    </recommendedName>
</protein>
<reference evidence="1 2" key="2">
    <citation type="submission" date="2018-03" db="EMBL/GenBank/DDBJ databases">
        <title>The ancient ancestry and fast evolution of plastids.</title>
        <authorList>
            <person name="Moore K.R."/>
            <person name="Magnabosco C."/>
            <person name="Momper L."/>
            <person name="Gold D.A."/>
            <person name="Bosak T."/>
            <person name="Fournier G.P."/>
        </authorList>
    </citation>
    <scope>NUCLEOTIDE SEQUENCE [LARGE SCALE GENOMIC DNA]</scope>
    <source>
        <strain evidence="1 2">ULC007</strain>
    </source>
</reference>
<keyword evidence="2" id="KW-1185">Reference proteome</keyword>
<reference evidence="1 2" key="1">
    <citation type="submission" date="2018-02" db="EMBL/GenBank/DDBJ databases">
        <authorList>
            <person name="Cohen D.B."/>
            <person name="Kent A.D."/>
        </authorList>
    </citation>
    <scope>NUCLEOTIDE SEQUENCE [LARGE SCALE GENOMIC DNA]</scope>
    <source>
        <strain evidence="1 2">ULC007</strain>
    </source>
</reference>
<evidence type="ECO:0000313" key="2">
    <source>
        <dbReference type="Proteomes" id="UP000238634"/>
    </source>
</evidence>
<name>A0A2T1DJ83_9CYAN</name>
<gene>
    <name evidence="1" type="ORF">C7B65_06480</name>
</gene>
<dbReference type="STRING" id="1920490.GCA_001895925_02577"/>
<dbReference type="Proteomes" id="UP000238634">
    <property type="component" value="Unassembled WGS sequence"/>
</dbReference>
<dbReference type="AlphaFoldDB" id="A0A2T1DJ83"/>
<organism evidence="1 2">
    <name type="scientific">Phormidesmis priestleyi ULC007</name>
    <dbReference type="NCBI Taxonomy" id="1920490"/>
    <lineage>
        <taxon>Bacteria</taxon>
        <taxon>Bacillati</taxon>
        <taxon>Cyanobacteriota</taxon>
        <taxon>Cyanophyceae</taxon>
        <taxon>Leptolyngbyales</taxon>
        <taxon>Leptolyngbyaceae</taxon>
        <taxon>Phormidesmis</taxon>
    </lineage>
</organism>